<evidence type="ECO:0000256" key="4">
    <source>
        <dbReference type="ARBA" id="ARBA00004406"/>
    </source>
</evidence>
<dbReference type="Proteomes" id="UP001329430">
    <property type="component" value="Chromosome 7"/>
</dbReference>
<dbReference type="EMBL" id="JAVRBK010000007">
    <property type="protein sequence ID" value="KAK5641826.1"/>
    <property type="molecule type" value="Genomic_DNA"/>
</dbReference>
<dbReference type="PANTHER" id="PTHR24292:SF54">
    <property type="entry name" value="CYP9F3-RELATED"/>
    <property type="match status" value="1"/>
</dbReference>
<dbReference type="PANTHER" id="PTHR24292">
    <property type="entry name" value="CYTOCHROME P450"/>
    <property type="match status" value="1"/>
</dbReference>
<name>A0AAN7ZJT2_9COLE</name>
<dbReference type="Gene3D" id="1.10.630.10">
    <property type="entry name" value="Cytochrome P450"/>
    <property type="match status" value="1"/>
</dbReference>
<dbReference type="GO" id="GO:0020037">
    <property type="term" value="F:heme binding"/>
    <property type="evidence" value="ECO:0007669"/>
    <property type="project" value="InterPro"/>
</dbReference>
<organism evidence="17 18">
    <name type="scientific">Pyrocoelia pectoralis</name>
    <dbReference type="NCBI Taxonomy" id="417401"/>
    <lineage>
        <taxon>Eukaryota</taxon>
        <taxon>Metazoa</taxon>
        <taxon>Ecdysozoa</taxon>
        <taxon>Arthropoda</taxon>
        <taxon>Hexapoda</taxon>
        <taxon>Insecta</taxon>
        <taxon>Pterygota</taxon>
        <taxon>Neoptera</taxon>
        <taxon>Endopterygota</taxon>
        <taxon>Coleoptera</taxon>
        <taxon>Polyphaga</taxon>
        <taxon>Elateriformia</taxon>
        <taxon>Elateroidea</taxon>
        <taxon>Lampyridae</taxon>
        <taxon>Lampyrinae</taxon>
        <taxon>Pyrocoelia</taxon>
    </lineage>
</organism>
<evidence type="ECO:0000256" key="13">
    <source>
        <dbReference type="ARBA" id="ARBA00023136"/>
    </source>
</evidence>
<keyword evidence="10 15" id="KW-0560">Oxidoreductase</keyword>
<evidence type="ECO:0008006" key="19">
    <source>
        <dbReference type="Google" id="ProtNLM"/>
    </source>
</evidence>
<dbReference type="InterPro" id="IPR050476">
    <property type="entry name" value="Insect_CytP450_Detox"/>
</dbReference>
<evidence type="ECO:0000256" key="14">
    <source>
        <dbReference type="PIRSR" id="PIRSR602403-1"/>
    </source>
</evidence>
<evidence type="ECO:0000256" key="6">
    <source>
        <dbReference type="ARBA" id="ARBA00022617"/>
    </source>
</evidence>
<evidence type="ECO:0000256" key="2">
    <source>
        <dbReference type="ARBA" id="ARBA00003690"/>
    </source>
</evidence>
<evidence type="ECO:0000256" key="9">
    <source>
        <dbReference type="ARBA" id="ARBA00022848"/>
    </source>
</evidence>
<keyword evidence="18" id="KW-1185">Reference proteome</keyword>
<dbReference type="SUPFAM" id="SSF48264">
    <property type="entry name" value="Cytochrome P450"/>
    <property type="match status" value="1"/>
</dbReference>
<feature type="binding site" description="axial binding residue" evidence="14">
    <location>
        <position position="196"/>
    </location>
    <ligand>
        <name>heme</name>
        <dbReference type="ChEBI" id="CHEBI:30413"/>
    </ligand>
    <ligandPart>
        <name>Fe</name>
        <dbReference type="ChEBI" id="CHEBI:18248"/>
    </ligandPart>
</feature>
<feature type="compositionally biased region" description="Acidic residues" evidence="16">
    <location>
        <begin position="16"/>
        <end position="25"/>
    </location>
</feature>
<keyword evidence="12 15" id="KW-0503">Monooxygenase</keyword>
<protein>
    <recommendedName>
        <fullName evidence="19">Cytochrome P450</fullName>
    </recommendedName>
</protein>
<keyword evidence="13" id="KW-0472">Membrane</keyword>
<dbReference type="GO" id="GO:0016705">
    <property type="term" value="F:oxidoreductase activity, acting on paired donors, with incorporation or reduction of molecular oxygen"/>
    <property type="evidence" value="ECO:0007669"/>
    <property type="project" value="InterPro"/>
</dbReference>
<dbReference type="GO" id="GO:0005789">
    <property type="term" value="C:endoplasmic reticulum membrane"/>
    <property type="evidence" value="ECO:0007669"/>
    <property type="project" value="UniProtKB-SubCell"/>
</dbReference>
<comment type="cofactor">
    <cofactor evidence="1 14">
        <name>heme</name>
        <dbReference type="ChEBI" id="CHEBI:30413"/>
    </cofactor>
</comment>
<evidence type="ECO:0000256" key="7">
    <source>
        <dbReference type="ARBA" id="ARBA00022723"/>
    </source>
</evidence>
<evidence type="ECO:0000313" key="18">
    <source>
        <dbReference type="Proteomes" id="UP001329430"/>
    </source>
</evidence>
<accession>A0AAN7ZJT2</accession>
<comment type="function">
    <text evidence="2">May be involved in the metabolism of insect hormones and in the breakdown of synthetic insecticides.</text>
</comment>
<dbReference type="PROSITE" id="PS00086">
    <property type="entry name" value="CYTOCHROME_P450"/>
    <property type="match status" value="1"/>
</dbReference>
<keyword evidence="8" id="KW-0256">Endoplasmic reticulum</keyword>
<dbReference type="Pfam" id="PF00067">
    <property type="entry name" value="p450"/>
    <property type="match status" value="1"/>
</dbReference>
<evidence type="ECO:0000256" key="10">
    <source>
        <dbReference type="ARBA" id="ARBA00023002"/>
    </source>
</evidence>
<evidence type="ECO:0000256" key="16">
    <source>
        <dbReference type="SAM" id="MobiDB-lite"/>
    </source>
</evidence>
<dbReference type="InterPro" id="IPR036396">
    <property type="entry name" value="Cyt_P450_sf"/>
</dbReference>
<keyword evidence="9" id="KW-0492">Microsome</keyword>
<dbReference type="GO" id="GO:0005506">
    <property type="term" value="F:iron ion binding"/>
    <property type="evidence" value="ECO:0007669"/>
    <property type="project" value="InterPro"/>
</dbReference>
<dbReference type="PRINTS" id="PR00465">
    <property type="entry name" value="EP450IV"/>
</dbReference>
<feature type="region of interest" description="Disordered" evidence="16">
    <location>
        <begin position="1"/>
        <end position="36"/>
    </location>
</feature>
<dbReference type="PRINTS" id="PR00385">
    <property type="entry name" value="P450"/>
</dbReference>
<evidence type="ECO:0000256" key="15">
    <source>
        <dbReference type="RuleBase" id="RU000461"/>
    </source>
</evidence>
<comment type="similarity">
    <text evidence="5 15">Belongs to the cytochrome P450 family.</text>
</comment>
<keyword evidence="11 14" id="KW-0408">Iron</keyword>
<dbReference type="GO" id="GO:0004497">
    <property type="term" value="F:monooxygenase activity"/>
    <property type="evidence" value="ECO:0007669"/>
    <property type="project" value="UniProtKB-KW"/>
</dbReference>
<proteinExistence type="inferred from homology"/>
<dbReference type="InterPro" id="IPR002403">
    <property type="entry name" value="Cyt_P450_E_grp-IV"/>
</dbReference>
<evidence type="ECO:0000256" key="3">
    <source>
        <dbReference type="ARBA" id="ARBA00004174"/>
    </source>
</evidence>
<evidence type="ECO:0000256" key="8">
    <source>
        <dbReference type="ARBA" id="ARBA00022824"/>
    </source>
</evidence>
<comment type="caution">
    <text evidence="17">The sequence shown here is derived from an EMBL/GenBank/DDBJ whole genome shotgun (WGS) entry which is preliminary data.</text>
</comment>
<evidence type="ECO:0000256" key="1">
    <source>
        <dbReference type="ARBA" id="ARBA00001971"/>
    </source>
</evidence>
<keyword evidence="7 14" id="KW-0479">Metal-binding</keyword>
<evidence type="ECO:0000313" key="17">
    <source>
        <dbReference type="EMBL" id="KAK5641826.1"/>
    </source>
</evidence>
<evidence type="ECO:0000256" key="11">
    <source>
        <dbReference type="ARBA" id="ARBA00023004"/>
    </source>
</evidence>
<gene>
    <name evidence="17" type="ORF">RI129_010373</name>
</gene>
<reference evidence="17 18" key="1">
    <citation type="journal article" date="2024" name="Insects">
        <title>An Improved Chromosome-Level Genome Assembly of the Firefly Pyrocoelia pectoralis.</title>
        <authorList>
            <person name="Fu X."/>
            <person name="Meyer-Rochow V.B."/>
            <person name="Ballantyne L."/>
            <person name="Zhu X."/>
        </authorList>
    </citation>
    <scope>NUCLEOTIDE SEQUENCE [LARGE SCALE GENOMIC DNA]</scope>
    <source>
        <strain evidence="17">XCY_ONT2</strain>
    </source>
</reference>
<evidence type="ECO:0000256" key="12">
    <source>
        <dbReference type="ARBA" id="ARBA00023033"/>
    </source>
</evidence>
<dbReference type="AlphaFoldDB" id="A0AAN7ZJT2"/>
<keyword evidence="6 14" id="KW-0349">Heme</keyword>
<sequence length="252" mass="29670">MLHLLNEAQNGRFQYDEDQERDDVGELSSNGPRPEISDDDVAMELMGLMSANFDMYGILTCNTIYEIALHQDVQDRLTKEIDETWKRCEGDLTYEEFKNMKYLDMVYNECLRMRSPLMSLDRSVTKPYVIEPVLPHEKPLHLKPGQDITIPIHCFTRDERFFENPLKFDPERFSDERKASILQHTFIPFGCGPRMCVAYRMVALQVKFILFHLLLRFRFVPTEKTVIPFPEGKRHNVMTSEHGYWLGLQPRD</sequence>
<dbReference type="InterPro" id="IPR017972">
    <property type="entry name" value="Cyt_P450_CS"/>
</dbReference>
<evidence type="ECO:0000256" key="5">
    <source>
        <dbReference type="ARBA" id="ARBA00010617"/>
    </source>
</evidence>
<dbReference type="InterPro" id="IPR001128">
    <property type="entry name" value="Cyt_P450"/>
</dbReference>
<comment type="subcellular location">
    <subcellularLocation>
        <location evidence="4">Endoplasmic reticulum membrane</location>
        <topology evidence="4">Peripheral membrane protein</topology>
    </subcellularLocation>
    <subcellularLocation>
        <location evidence="3">Microsome membrane</location>
        <topology evidence="3">Peripheral membrane protein</topology>
    </subcellularLocation>
</comment>